<proteinExistence type="inferred from homology"/>
<dbReference type="Pfam" id="PF02949">
    <property type="entry name" value="7tm_6"/>
    <property type="match status" value="1"/>
</dbReference>
<keyword evidence="6 10" id="KW-1133">Transmembrane helix</keyword>
<evidence type="ECO:0000256" key="3">
    <source>
        <dbReference type="ARBA" id="ARBA00022606"/>
    </source>
</evidence>
<comment type="subcellular location">
    <subcellularLocation>
        <location evidence="1 10">Cell membrane</location>
        <topology evidence="1 10">Multi-pass membrane protein</topology>
    </subcellularLocation>
</comment>
<feature type="transmembrane region" description="Helical" evidence="10">
    <location>
        <begin position="235"/>
        <end position="258"/>
    </location>
</feature>
<keyword evidence="8 10" id="KW-0675">Receptor</keyword>
<dbReference type="PANTHER" id="PTHR21137">
    <property type="entry name" value="ODORANT RECEPTOR"/>
    <property type="match status" value="1"/>
</dbReference>
<evidence type="ECO:0000256" key="7">
    <source>
        <dbReference type="ARBA" id="ARBA00023136"/>
    </source>
</evidence>
<evidence type="ECO:0000256" key="2">
    <source>
        <dbReference type="ARBA" id="ARBA00022475"/>
    </source>
</evidence>
<keyword evidence="3 10" id="KW-0716">Sensory transduction</keyword>
<evidence type="ECO:0000313" key="12">
    <source>
        <dbReference type="Proteomes" id="UP000410492"/>
    </source>
</evidence>
<evidence type="ECO:0000256" key="4">
    <source>
        <dbReference type="ARBA" id="ARBA00022692"/>
    </source>
</evidence>
<evidence type="ECO:0000256" key="5">
    <source>
        <dbReference type="ARBA" id="ARBA00022725"/>
    </source>
</evidence>
<name>A0A653DH87_CALMS</name>
<feature type="transmembrane region" description="Helical" evidence="10">
    <location>
        <begin position="152"/>
        <end position="177"/>
    </location>
</feature>
<reference evidence="11 12" key="1">
    <citation type="submission" date="2019-01" db="EMBL/GenBank/DDBJ databases">
        <authorList>
            <person name="Sayadi A."/>
        </authorList>
    </citation>
    <scope>NUCLEOTIDE SEQUENCE [LARGE SCALE GENOMIC DNA]</scope>
</reference>
<comment type="similarity">
    <text evidence="10">Belongs to the insect chemoreceptor superfamily. Heteromeric odorant receptor channel (TC 1.A.69) family.</text>
</comment>
<dbReference type="OrthoDB" id="6692298at2759"/>
<comment type="caution">
    <text evidence="10">Lacks conserved residue(s) required for the propagation of feature annotation.</text>
</comment>
<keyword evidence="4 10" id="KW-0812">Transmembrane</keyword>
<dbReference type="GO" id="GO:0005549">
    <property type="term" value="F:odorant binding"/>
    <property type="evidence" value="ECO:0007669"/>
    <property type="project" value="InterPro"/>
</dbReference>
<evidence type="ECO:0000256" key="1">
    <source>
        <dbReference type="ARBA" id="ARBA00004651"/>
    </source>
</evidence>
<evidence type="ECO:0000313" key="11">
    <source>
        <dbReference type="EMBL" id="VEN59359.1"/>
    </source>
</evidence>
<feature type="transmembrane region" description="Helical" evidence="10">
    <location>
        <begin position="29"/>
        <end position="50"/>
    </location>
</feature>
<feature type="transmembrane region" description="Helical" evidence="10">
    <location>
        <begin position="314"/>
        <end position="333"/>
    </location>
</feature>
<feature type="transmembrane region" description="Helical" evidence="10">
    <location>
        <begin position="62"/>
        <end position="83"/>
    </location>
</feature>
<dbReference type="GO" id="GO:0007165">
    <property type="term" value="P:signal transduction"/>
    <property type="evidence" value="ECO:0007669"/>
    <property type="project" value="UniProtKB-KW"/>
</dbReference>
<evidence type="ECO:0000256" key="8">
    <source>
        <dbReference type="ARBA" id="ARBA00023170"/>
    </source>
</evidence>
<keyword evidence="2" id="KW-1003">Cell membrane</keyword>
<evidence type="ECO:0000256" key="6">
    <source>
        <dbReference type="ARBA" id="ARBA00022989"/>
    </source>
</evidence>
<organism evidence="11 12">
    <name type="scientific">Callosobruchus maculatus</name>
    <name type="common">Southern cowpea weevil</name>
    <name type="synonym">Pulse bruchid</name>
    <dbReference type="NCBI Taxonomy" id="64391"/>
    <lineage>
        <taxon>Eukaryota</taxon>
        <taxon>Metazoa</taxon>
        <taxon>Ecdysozoa</taxon>
        <taxon>Arthropoda</taxon>
        <taxon>Hexapoda</taxon>
        <taxon>Insecta</taxon>
        <taxon>Pterygota</taxon>
        <taxon>Neoptera</taxon>
        <taxon>Endopterygota</taxon>
        <taxon>Coleoptera</taxon>
        <taxon>Polyphaga</taxon>
        <taxon>Cucujiformia</taxon>
        <taxon>Chrysomeloidea</taxon>
        <taxon>Chrysomelidae</taxon>
        <taxon>Bruchinae</taxon>
        <taxon>Bruchini</taxon>
        <taxon>Callosobruchus</taxon>
    </lineage>
</organism>
<dbReference type="PANTHER" id="PTHR21137:SF35">
    <property type="entry name" value="ODORANT RECEPTOR 19A-RELATED"/>
    <property type="match status" value="1"/>
</dbReference>
<sequence length="358" mass="41732">MYYPDLEWTLRIANWLGVHPEKKNNVRQVLQYLMLLWTWLMIPFLTLILLSKLPVVTIRHIVGLSVNFFMFVNSTVKLSTLFVHRSKIQDLVGRTRNFWKLKNYEQAVKSTRFIRNIYASIVSLIILRVVVKNHVSGKGMTFRVYRPKWIPRMAIILLEDFACISATATYICFDVLVRTFLVLLQMQFEMLNEEFTAIYQNCKELSRDELDKKLRRCVDHHNYLNNFLNLFSGTFSTALIIFIGNITLSLCVVMYVILEVSSNINHCTHLIAGLNMIFTCYAWPAQAMMNEANAVRNAVYLSDWHLYSGHQKHILIVLMGCLKTIEIKAGGILRIDMEMFMMSCKTMVSYCMFLRTVS</sequence>
<evidence type="ECO:0000256" key="10">
    <source>
        <dbReference type="RuleBase" id="RU351113"/>
    </source>
</evidence>
<dbReference type="GO" id="GO:0004984">
    <property type="term" value="F:olfactory receptor activity"/>
    <property type="evidence" value="ECO:0007669"/>
    <property type="project" value="InterPro"/>
</dbReference>
<dbReference type="EMBL" id="CAACVG010011992">
    <property type="protein sequence ID" value="VEN59359.1"/>
    <property type="molecule type" value="Genomic_DNA"/>
</dbReference>
<feature type="transmembrane region" description="Helical" evidence="10">
    <location>
        <begin position="270"/>
        <end position="289"/>
    </location>
</feature>
<gene>
    <name evidence="11" type="ORF">CALMAC_LOCUS17395</name>
</gene>
<keyword evidence="12" id="KW-1185">Reference proteome</keyword>
<dbReference type="Proteomes" id="UP000410492">
    <property type="component" value="Unassembled WGS sequence"/>
</dbReference>
<dbReference type="GO" id="GO:0005886">
    <property type="term" value="C:plasma membrane"/>
    <property type="evidence" value="ECO:0007669"/>
    <property type="project" value="UniProtKB-SubCell"/>
</dbReference>
<accession>A0A653DH87</accession>
<keyword evidence="7 10" id="KW-0472">Membrane</keyword>
<dbReference type="InterPro" id="IPR004117">
    <property type="entry name" value="7tm6_olfct_rcpt"/>
</dbReference>
<evidence type="ECO:0000256" key="9">
    <source>
        <dbReference type="ARBA" id="ARBA00023224"/>
    </source>
</evidence>
<dbReference type="AlphaFoldDB" id="A0A653DH87"/>
<keyword evidence="5 10" id="KW-0552">Olfaction</keyword>
<protein>
    <recommendedName>
        <fullName evidence="10">Odorant receptor</fullName>
    </recommendedName>
</protein>
<keyword evidence="9 10" id="KW-0807">Transducer</keyword>